<keyword evidence="4" id="KW-1185">Reference proteome</keyword>
<gene>
    <name evidence="2" type="ORF">C1SCF055_LOCUS18468</name>
</gene>
<organism evidence="2">
    <name type="scientific">Cladocopium goreaui</name>
    <dbReference type="NCBI Taxonomy" id="2562237"/>
    <lineage>
        <taxon>Eukaryota</taxon>
        <taxon>Sar</taxon>
        <taxon>Alveolata</taxon>
        <taxon>Dinophyceae</taxon>
        <taxon>Suessiales</taxon>
        <taxon>Symbiodiniaceae</taxon>
        <taxon>Cladocopium</taxon>
    </lineage>
</organism>
<dbReference type="EMBL" id="CAMXCT020001606">
    <property type="protein sequence ID" value="CAL1144946.1"/>
    <property type="molecule type" value="Genomic_DNA"/>
</dbReference>
<accession>A0A9P1CJW3</accession>
<reference evidence="2" key="1">
    <citation type="submission" date="2022-10" db="EMBL/GenBank/DDBJ databases">
        <authorList>
            <person name="Chen Y."/>
            <person name="Dougan E. K."/>
            <person name="Chan C."/>
            <person name="Rhodes N."/>
            <person name="Thang M."/>
        </authorList>
    </citation>
    <scope>NUCLEOTIDE SEQUENCE</scope>
</reference>
<evidence type="ECO:0000313" key="2">
    <source>
        <dbReference type="EMBL" id="CAI3991571.1"/>
    </source>
</evidence>
<sequence>MPLGQDVVEKVKAYIKQAEDGGHVAAISNLFTYLKSRNLMYTQRVIPSLVHIHPDNRDGLGCYPTEVHGLLTDIGSSGWSWSEVKAIATEVPHGDTKVQEFNQKLIQSSHGMLPEVQPGTVKFASLSATHTNLVLRLFAAECKHSDERFCTSGHLSMEKLQRHDCNFHDAVTHGLSWDILSSEILGSFPELASLIQLTANTSGQLQRKETELQLAKRAYACWEKKSKQNPQVKFEDVKADLLRSKPACQESLANLFRFVMQYGHAPPFLRTRHACIQYALHGGHISPGEIKKLFNSQQDRIKMTETIMNKLRDYTNANPIGSENWEHVHQFDRDAIKLLLQQNPSESVESRACMLVDQIHERSGVKLTDEFDSYRLQSADTAPSSSSKGSSSQGDGMVMRQYDDSGTLVNMQELLKEHGFEVDCHVSRKDGILAKIKAFEDGTSKVLLSVNDAKGGSKVVKVDASSFLKGQWTKYQPKALPQYLENWWKPSCVEHKDSIVSYVKGKVAVELRAVTMNSGSCSCAPHGLLIRSKPGKGVVCALKIGKGQLKLFPFTNRVDTGKGGDGSVLVTKVGDMEFHLRQSTGITVPFWHVASVADAAMANMEIVNMPAKKHDGLLESIKIPYMRNIAPLEPDTELFIYKPPSKARVNPDSLDQLMPAKRLRAKENLC</sequence>
<dbReference type="EMBL" id="CAMXCT030001606">
    <property type="protein sequence ID" value="CAL4778883.1"/>
    <property type="molecule type" value="Genomic_DNA"/>
</dbReference>
<proteinExistence type="predicted"/>
<name>A0A9P1CJW3_9DINO</name>
<dbReference type="AlphaFoldDB" id="A0A9P1CJW3"/>
<protein>
    <submittedName>
        <fullName evidence="2">Uncharacterized protein</fullName>
    </submittedName>
</protein>
<feature type="region of interest" description="Disordered" evidence="1">
    <location>
        <begin position="377"/>
        <end position="400"/>
    </location>
</feature>
<evidence type="ECO:0000313" key="4">
    <source>
        <dbReference type="Proteomes" id="UP001152797"/>
    </source>
</evidence>
<comment type="caution">
    <text evidence="2">The sequence shown here is derived from an EMBL/GenBank/DDBJ whole genome shotgun (WGS) entry which is preliminary data.</text>
</comment>
<dbReference type="EMBL" id="CAMXCT010001606">
    <property type="protein sequence ID" value="CAI3991571.1"/>
    <property type="molecule type" value="Genomic_DNA"/>
</dbReference>
<reference evidence="3" key="2">
    <citation type="submission" date="2024-04" db="EMBL/GenBank/DDBJ databases">
        <authorList>
            <person name="Chen Y."/>
            <person name="Shah S."/>
            <person name="Dougan E. K."/>
            <person name="Thang M."/>
            <person name="Chan C."/>
        </authorList>
    </citation>
    <scope>NUCLEOTIDE SEQUENCE [LARGE SCALE GENOMIC DNA]</scope>
</reference>
<evidence type="ECO:0000313" key="3">
    <source>
        <dbReference type="EMBL" id="CAL1144946.1"/>
    </source>
</evidence>
<evidence type="ECO:0000256" key="1">
    <source>
        <dbReference type="SAM" id="MobiDB-lite"/>
    </source>
</evidence>
<dbReference type="Proteomes" id="UP001152797">
    <property type="component" value="Unassembled WGS sequence"/>
</dbReference>